<organism evidence="1">
    <name type="scientific">viral metagenome</name>
    <dbReference type="NCBI Taxonomy" id="1070528"/>
    <lineage>
        <taxon>unclassified sequences</taxon>
        <taxon>metagenomes</taxon>
        <taxon>organismal metagenomes</taxon>
    </lineage>
</organism>
<protein>
    <submittedName>
        <fullName evidence="1">Uncharacterized protein</fullName>
    </submittedName>
</protein>
<dbReference type="EMBL" id="MN740059">
    <property type="protein sequence ID" value="QHT86155.1"/>
    <property type="molecule type" value="Genomic_DNA"/>
</dbReference>
<sequence length="68" mass="8351">MSKVAPAEKIYDEKEYEEIIKEYEIIKWSTQYMDKKRQDPKYKVQPKISEFEIIDWCENFLQSRGKKV</sequence>
<evidence type="ECO:0000313" key="1">
    <source>
        <dbReference type="EMBL" id="QHT86155.1"/>
    </source>
</evidence>
<proteinExistence type="predicted"/>
<dbReference type="AlphaFoldDB" id="A0A6C0I163"/>
<name>A0A6C0I163_9ZZZZ</name>
<accession>A0A6C0I163</accession>
<reference evidence="1" key="1">
    <citation type="journal article" date="2020" name="Nature">
        <title>Giant virus diversity and host interactions through global metagenomics.</title>
        <authorList>
            <person name="Schulz F."/>
            <person name="Roux S."/>
            <person name="Paez-Espino D."/>
            <person name="Jungbluth S."/>
            <person name="Walsh D.A."/>
            <person name="Denef V.J."/>
            <person name="McMahon K.D."/>
            <person name="Konstantinidis K.T."/>
            <person name="Eloe-Fadrosh E.A."/>
            <person name="Kyrpides N.C."/>
            <person name="Woyke T."/>
        </authorList>
    </citation>
    <scope>NUCLEOTIDE SEQUENCE</scope>
    <source>
        <strain evidence="1">GVMAG-M-3300023184-184</strain>
    </source>
</reference>